<evidence type="ECO:0000313" key="9">
    <source>
        <dbReference type="Proteomes" id="UP000182915"/>
    </source>
</evidence>
<evidence type="ECO:0000256" key="1">
    <source>
        <dbReference type="ARBA" id="ARBA00004651"/>
    </source>
</evidence>
<accession>A0A1H6IQH7</accession>
<feature type="transmembrane region" description="Helical" evidence="7">
    <location>
        <begin position="234"/>
        <end position="252"/>
    </location>
</feature>
<reference evidence="9" key="1">
    <citation type="submission" date="2016-10" db="EMBL/GenBank/DDBJ databases">
        <authorList>
            <person name="Varghese N."/>
            <person name="Submissions S."/>
        </authorList>
    </citation>
    <scope>NUCLEOTIDE SEQUENCE [LARGE SCALE GENOMIC DNA]</scope>
    <source>
        <strain evidence="9">DSM 45405</strain>
    </source>
</reference>
<feature type="transmembrane region" description="Helical" evidence="7">
    <location>
        <begin position="350"/>
        <end position="368"/>
    </location>
</feature>
<dbReference type="EMBL" id="LT629971">
    <property type="protein sequence ID" value="SEH50248.1"/>
    <property type="molecule type" value="Genomic_DNA"/>
</dbReference>
<evidence type="ECO:0000256" key="6">
    <source>
        <dbReference type="ARBA" id="ARBA00023136"/>
    </source>
</evidence>
<feature type="transmembrane region" description="Helical" evidence="7">
    <location>
        <begin position="167"/>
        <end position="185"/>
    </location>
</feature>
<keyword evidence="4 7" id="KW-0812">Transmembrane</keyword>
<feature type="transmembrane region" description="Helical" evidence="7">
    <location>
        <begin position="107"/>
        <end position="129"/>
    </location>
</feature>
<keyword evidence="6 7" id="KW-0472">Membrane</keyword>
<comment type="subcellular location">
    <subcellularLocation>
        <location evidence="1">Cell membrane</location>
        <topology evidence="1">Multi-pass membrane protein</topology>
    </subcellularLocation>
</comment>
<keyword evidence="3" id="KW-1003">Cell membrane</keyword>
<organism evidence="8 9">
    <name type="scientific">Mycolicibacterium rutilum</name>
    <name type="common">Mycobacterium rutilum</name>
    <dbReference type="NCBI Taxonomy" id="370526"/>
    <lineage>
        <taxon>Bacteria</taxon>
        <taxon>Bacillati</taxon>
        <taxon>Actinomycetota</taxon>
        <taxon>Actinomycetes</taxon>
        <taxon>Mycobacteriales</taxon>
        <taxon>Mycobacteriaceae</taxon>
        <taxon>Mycolicibacterium</taxon>
    </lineage>
</organism>
<dbReference type="InterPro" id="IPR050833">
    <property type="entry name" value="Poly_Biosynth_Transport"/>
</dbReference>
<dbReference type="GO" id="GO:0005886">
    <property type="term" value="C:plasma membrane"/>
    <property type="evidence" value="ECO:0007669"/>
    <property type="project" value="UniProtKB-SubCell"/>
</dbReference>
<feature type="transmembrane region" description="Helical" evidence="7">
    <location>
        <begin position="12"/>
        <end position="31"/>
    </location>
</feature>
<dbReference type="STRING" id="370526.SAMN04489835_0616"/>
<dbReference type="Pfam" id="PF13440">
    <property type="entry name" value="Polysacc_synt_3"/>
    <property type="match status" value="1"/>
</dbReference>
<sequence>MLRAAGWMTGSHLLAQTFAYGSLILLARWLTPTSFGTLAVGTAIVYVAVLFVDHGTLGGLIVRQSLTRTDLLRAFRRCLLTACALAAAMATTAGIVVTHFASGGDAAAVAALALCLPLHALSVVPTALLQKAMRFRTLAGLNAAANTGSAMIAVLLAAGGAGVWALVARQLVLFAVLAAATPVWGRRELRDPTSVCSPGRDRTPGGERWFFLFGVALMVTANLDFLTIGATSDAHLVGLYALAFTIAMAPSTHISEQVGRVLFAAAALQPDNNRQRTELSVRLMSMLFVPLLPVAVLAAPMVLPAVLGAQWEPMVVPFQVLLIVGVGHAVVNCIGETLSGNGHIAFRAKVMMIRCAATLLLLLVLVPADGIRGAAFAQLLVFLAYAGVYVGAGARRAGTSPRALAAQLRPVAAALLVQVGVGTAAWLMLTGTGVASSAAAPWAAIIGLISCLPVLYRLGLRGLLR</sequence>
<evidence type="ECO:0000256" key="3">
    <source>
        <dbReference type="ARBA" id="ARBA00022475"/>
    </source>
</evidence>
<keyword evidence="9" id="KW-1185">Reference proteome</keyword>
<feature type="transmembrane region" description="Helical" evidence="7">
    <location>
        <begin position="439"/>
        <end position="459"/>
    </location>
</feature>
<dbReference type="AlphaFoldDB" id="A0A1H6IQH7"/>
<gene>
    <name evidence="8" type="ORF">SAMN04489835_0616</name>
</gene>
<feature type="transmembrane region" description="Helical" evidence="7">
    <location>
        <begin position="406"/>
        <end position="427"/>
    </location>
</feature>
<name>A0A1H6IQH7_MYCRU</name>
<feature type="transmembrane region" description="Helical" evidence="7">
    <location>
        <begin position="141"/>
        <end position="161"/>
    </location>
</feature>
<feature type="transmembrane region" description="Helical" evidence="7">
    <location>
        <begin position="43"/>
        <end position="62"/>
    </location>
</feature>
<protein>
    <submittedName>
        <fullName evidence="8">Membrane protein involved in the export of O-antigen and teichoic acid</fullName>
    </submittedName>
</protein>
<feature type="transmembrane region" description="Helical" evidence="7">
    <location>
        <begin position="74"/>
        <end position="101"/>
    </location>
</feature>
<dbReference type="PANTHER" id="PTHR30250:SF10">
    <property type="entry name" value="LIPOPOLYSACCHARIDE BIOSYNTHESIS PROTEIN WZXC"/>
    <property type="match status" value="1"/>
</dbReference>
<dbReference type="PANTHER" id="PTHR30250">
    <property type="entry name" value="PST FAMILY PREDICTED COLANIC ACID TRANSPORTER"/>
    <property type="match status" value="1"/>
</dbReference>
<evidence type="ECO:0000256" key="2">
    <source>
        <dbReference type="ARBA" id="ARBA00007430"/>
    </source>
</evidence>
<evidence type="ECO:0000256" key="5">
    <source>
        <dbReference type="ARBA" id="ARBA00022989"/>
    </source>
</evidence>
<feature type="transmembrane region" description="Helical" evidence="7">
    <location>
        <begin position="315"/>
        <end position="338"/>
    </location>
</feature>
<feature type="transmembrane region" description="Helical" evidence="7">
    <location>
        <begin position="209"/>
        <end position="228"/>
    </location>
</feature>
<evidence type="ECO:0000256" key="4">
    <source>
        <dbReference type="ARBA" id="ARBA00022692"/>
    </source>
</evidence>
<evidence type="ECO:0000313" key="8">
    <source>
        <dbReference type="EMBL" id="SEH50248.1"/>
    </source>
</evidence>
<keyword evidence="5 7" id="KW-1133">Transmembrane helix</keyword>
<feature type="transmembrane region" description="Helical" evidence="7">
    <location>
        <begin position="374"/>
        <end position="394"/>
    </location>
</feature>
<comment type="similarity">
    <text evidence="2">Belongs to the polysaccharide synthase family.</text>
</comment>
<evidence type="ECO:0000256" key="7">
    <source>
        <dbReference type="SAM" id="Phobius"/>
    </source>
</evidence>
<feature type="transmembrane region" description="Helical" evidence="7">
    <location>
        <begin position="283"/>
        <end position="303"/>
    </location>
</feature>
<proteinExistence type="inferred from homology"/>
<dbReference type="Proteomes" id="UP000182915">
    <property type="component" value="Chromosome I"/>
</dbReference>